<organism evidence="2 3">
    <name type="scientific">Parnassius mnemosyne</name>
    <name type="common">clouded apollo</name>
    <dbReference type="NCBI Taxonomy" id="213953"/>
    <lineage>
        <taxon>Eukaryota</taxon>
        <taxon>Metazoa</taxon>
        <taxon>Ecdysozoa</taxon>
        <taxon>Arthropoda</taxon>
        <taxon>Hexapoda</taxon>
        <taxon>Insecta</taxon>
        <taxon>Pterygota</taxon>
        <taxon>Neoptera</taxon>
        <taxon>Endopterygota</taxon>
        <taxon>Lepidoptera</taxon>
        <taxon>Glossata</taxon>
        <taxon>Ditrysia</taxon>
        <taxon>Papilionoidea</taxon>
        <taxon>Papilionidae</taxon>
        <taxon>Parnassiinae</taxon>
        <taxon>Parnassini</taxon>
        <taxon>Parnassius</taxon>
        <taxon>Driopa</taxon>
    </lineage>
</organism>
<dbReference type="EMBL" id="CAVLGL010000087">
    <property type="protein sequence ID" value="CAK1591697.1"/>
    <property type="molecule type" value="Genomic_DNA"/>
</dbReference>
<feature type="domain" description="PiggyBac transposable element-derived protein" evidence="1">
    <location>
        <begin position="23"/>
        <end position="138"/>
    </location>
</feature>
<protein>
    <recommendedName>
        <fullName evidence="1">PiggyBac transposable element-derived protein domain-containing protein</fullName>
    </recommendedName>
</protein>
<dbReference type="Proteomes" id="UP001314205">
    <property type="component" value="Unassembled WGS sequence"/>
</dbReference>
<accession>A0AAV1LC84</accession>
<dbReference type="PANTHER" id="PTHR46599">
    <property type="entry name" value="PIGGYBAC TRANSPOSABLE ELEMENT-DERIVED PROTEIN 4"/>
    <property type="match status" value="1"/>
</dbReference>
<evidence type="ECO:0000313" key="3">
    <source>
        <dbReference type="Proteomes" id="UP001314205"/>
    </source>
</evidence>
<comment type="caution">
    <text evidence="2">The sequence shown here is derived from an EMBL/GenBank/DDBJ whole genome shotgun (WGS) entry which is preliminary data.</text>
</comment>
<reference evidence="2 3" key="1">
    <citation type="submission" date="2023-11" db="EMBL/GenBank/DDBJ databases">
        <authorList>
            <person name="Hedman E."/>
            <person name="Englund M."/>
            <person name="Stromberg M."/>
            <person name="Nyberg Akerstrom W."/>
            <person name="Nylinder S."/>
            <person name="Jareborg N."/>
            <person name="Kallberg Y."/>
            <person name="Kronander E."/>
        </authorList>
    </citation>
    <scope>NUCLEOTIDE SEQUENCE [LARGE SCALE GENOMIC DNA]</scope>
</reference>
<sequence>MIDAMPYLGKCTQTNGLPLGEFYVKELTKAVHGSNRNVTCDNWFTSVPLAKNLLRQPYNLTLVGTIRSNKREIPEELKRMHFRRVRTSMFCYDGPLTLVSYKPKPSKLVFVLSSCDEEGTVHTTTGKPNMIHFYNSKRSLKLIELSLQGVSPNQLGVIHKLENSERPLRKIVILENRIIKKAEKKVDIIPTDLSDIIGASTSHEPFNIMTIQYNVNFEYISDNTLELKNNEEKEDVIDTNV</sequence>
<keyword evidence="3" id="KW-1185">Reference proteome</keyword>
<gene>
    <name evidence="2" type="ORF">PARMNEM_LOCUS11872</name>
</gene>
<proteinExistence type="predicted"/>
<name>A0AAV1LC84_9NEOP</name>
<dbReference type="PANTHER" id="PTHR46599:SF6">
    <property type="entry name" value="DUAL SPECIFICITY PHOSPHATASE 26"/>
    <property type="match status" value="1"/>
</dbReference>
<dbReference type="Pfam" id="PF13843">
    <property type="entry name" value="DDE_Tnp_1_7"/>
    <property type="match status" value="1"/>
</dbReference>
<dbReference type="InterPro" id="IPR029526">
    <property type="entry name" value="PGBD"/>
</dbReference>
<evidence type="ECO:0000313" key="2">
    <source>
        <dbReference type="EMBL" id="CAK1591697.1"/>
    </source>
</evidence>
<dbReference type="AlphaFoldDB" id="A0AAV1LC84"/>
<evidence type="ECO:0000259" key="1">
    <source>
        <dbReference type="Pfam" id="PF13843"/>
    </source>
</evidence>